<dbReference type="PROSITE" id="PS50041">
    <property type="entry name" value="C_TYPE_LECTIN_2"/>
    <property type="match status" value="1"/>
</dbReference>
<dbReference type="GO" id="GO:0030246">
    <property type="term" value="F:carbohydrate binding"/>
    <property type="evidence" value="ECO:0007669"/>
    <property type="project" value="UniProtKB-KW"/>
</dbReference>
<evidence type="ECO:0000313" key="5">
    <source>
        <dbReference type="Proteomes" id="UP000283509"/>
    </source>
</evidence>
<dbReference type="AlphaFoldDB" id="A0A3R7SPH9"/>
<dbReference type="OrthoDB" id="441660at2759"/>
<dbReference type="InterPro" id="IPR016186">
    <property type="entry name" value="C-type_lectin-like/link_sf"/>
</dbReference>
<evidence type="ECO:0000256" key="1">
    <source>
        <dbReference type="SAM" id="MobiDB-lite"/>
    </source>
</evidence>
<organism evidence="4 5">
    <name type="scientific">Penaeus vannamei</name>
    <name type="common">Whiteleg shrimp</name>
    <name type="synonym">Litopenaeus vannamei</name>
    <dbReference type="NCBI Taxonomy" id="6689"/>
    <lineage>
        <taxon>Eukaryota</taxon>
        <taxon>Metazoa</taxon>
        <taxon>Ecdysozoa</taxon>
        <taxon>Arthropoda</taxon>
        <taxon>Crustacea</taxon>
        <taxon>Multicrustacea</taxon>
        <taxon>Malacostraca</taxon>
        <taxon>Eumalacostraca</taxon>
        <taxon>Eucarida</taxon>
        <taxon>Decapoda</taxon>
        <taxon>Dendrobranchiata</taxon>
        <taxon>Penaeoidea</taxon>
        <taxon>Penaeidae</taxon>
        <taxon>Penaeus</taxon>
    </lineage>
</organism>
<dbReference type="InterPro" id="IPR016187">
    <property type="entry name" value="CTDL_fold"/>
</dbReference>
<evidence type="ECO:0000259" key="3">
    <source>
        <dbReference type="PROSITE" id="PS50041"/>
    </source>
</evidence>
<feature type="region of interest" description="Disordered" evidence="1">
    <location>
        <begin position="1"/>
        <end position="21"/>
    </location>
</feature>
<dbReference type="Gene3D" id="3.10.100.10">
    <property type="entry name" value="Mannose-Binding Protein A, subunit A"/>
    <property type="match status" value="1"/>
</dbReference>
<protein>
    <submittedName>
        <fullName evidence="4">C-type lectin 1</fullName>
    </submittedName>
</protein>
<dbReference type="PANTHER" id="PTHR45710:SF26">
    <property type="entry name" value="RH26557P"/>
    <property type="match status" value="1"/>
</dbReference>
<gene>
    <name evidence="4" type="ORF">C7M84_012223</name>
</gene>
<dbReference type="InterPro" id="IPR050828">
    <property type="entry name" value="C-type_lectin/matrix_domain"/>
</dbReference>
<keyword evidence="2" id="KW-1133">Transmembrane helix</keyword>
<accession>A0A3R7SPH9</accession>
<dbReference type="SUPFAM" id="SSF56436">
    <property type="entry name" value="C-type lectin-like"/>
    <property type="match status" value="1"/>
</dbReference>
<keyword evidence="2" id="KW-0472">Membrane</keyword>
<reference evidence="4 5" key="2">
    <citation type="submission" date="2019-01" db="EMBL/GenBank/DDBJ databases">
        <title>The decoding of complex shrimp genome reveals the adaptation for benthos swimmer, frequently molting mechanism and breeding impact on genome.</title>
        <authorList>
            <person name="Sun Y."/>
            <person name="Gao Y."/>
            <person name="Yu Y."/>
        </authorList>
    </citation>
    <scope>NUCLEOTIDE SEQUENCE [LARGE SCALE GENOMIC DNA]</scope>
    <source>
        <tissue evidence="4">Muscle</tissue>
    </source>
</reference>
<evidence type="ECO:0000313" key="4">
    <source>
        <dbReference type="EMBL" id="ROT69572.1"/>
    </source>
</evidence>
<comment type="caution">
    <text evidence="4">The sequence shown here is derived from an EMBL/GenBank/DDBJ whole genome shotgun (WGS) entry which is preliminary data.</text>
</comment>
<evidence type="ECO:0000256" key="2">
    <source>
        <dbReference type="SAM" id="Phobius"/>
    </source>
</evidence>
<keyword evidence="5" id="KW-1185">Reference proteome</keyword>
<dbReference type="Proteomes" id="UP000283509">
    <property type="component" value="Unassembled WGS sequence"/>
</dbReference>
<keyword evidence="4" id="KW-0430">Lectin</keyword>
<sequence>MKADERSGKPPSLPLGQPSSSFGRSTFSELLTLRNTSLFRSHRDKALPSASVGRIICFRVVTMALFVLQAAMLVGVAASLPPAVDESTDVRTLQKSFLAPLESECASNLAELLLLRQEVKLAEAVEVGRESLSGLNGISEYLREIRDGLALRAAPAGGMPTLPTQCTDGFRLVAGKCVLLGISTRKSWGDSRLFCQQMGADLATFEDAGTYAAILDYIREIIGLGERVNVWVGGSDGAVEGVWTWLTGQLMPRGPPFWGTRNNYLPEPSGGTNENCSILYKADFHYVHDINCDTAAAPLCMKHN</sequence>
<dbReference type="SMART" id="SM00034">
    <property type="entry name" value="CLECT"/>
    <property type="match status" value="1"/>
</dbReference>
<dbReference type="InterPro" id="IPR001304">
    <property type="entry name" value="C-type_lectin-like"/>
</dbReference>
<proteinExistence type="predicted"/>
<name>A0A3R7SPH9_PENVA</name>
<dbReference type="CDD" id="cd00037">
    <property type="entry name" value="CLECT"/>
    <property type="match status" value="1"/>
</dbReference>
<reference evidence="4 5" key="1">
    <citation type="submission" date="2018-04" db="EMBL/GenBank/DDBJ databases">
        <authorList>
            <person name="Zhang X."/>
            <person name="Yuan J."/>
            <person name="Li F."/>
            <person name="Xiang J."/>
        </authorList>
    </citation>
    <scope>NUCLEOTIDE SEQUENCE [LARGE SCALE GENOMIC DNA]</scope>
    <source>
        <tissue evidence="4">Muscle</tissue>
    </source>
</reference>
<feature type="transmembrane region" description="Helical" evidence="2">
    <location>
        <begin position="56"/>
        <end position="80"/>
    </location>
</feature>
<dbReference type="EMBL" id="QCYY01002551">
    <property type="protein sequence ID" value="ROT69572.1"/>
    <property type="molecule type" value="Genomic_DNA"/>
</dbReference>
<feature type="domain" description="C-type lectin" evidence="3">
    <location>
        <begin position="173"/>
        <end position="301"/>
    </location>
</feature>
<dbReference type="Pfam" id="PF00059">
    <property type="entry name" value="Lectin_C"/>
    <property type="match status" value="1"/>
</dbReference>
<dbReference type="PANTHER" id="PTHR45710">
    <property type="entry name" value="C-TYPE LECTIN DOMAIN-CONTAINING PROTEIN 180"/>
    <property type="match status" value="1"/>
</dbReference>
<keyword evidence="2" id="KW-0812">Transmembrane</keyword>